<reference evidence="3 4" key="1">
    <citation type="submission" date="2017-04" db="EMBL/GenBank/DDBJ databases">
        <title>Comparative genome analysis of Subtercola boreus.</title>
        <authorList>
            <person name="Cho Y.-J."/>
            <person name="Cho A."/>
            <person name="Kim O.-S."/>
            <person name="Lee J.-I."/>
        </authorList>
    </citation>
    <scope>NUCLEOTIDE SEQUENCE [LARGE SCALE GENOMIC DNA]</scope>
    <source>
        <strain evidence="3 4">K300</strain>
    </source>
</reference>
<dbReference type="SUPFAM" id="SSF54637">
    <property type="entry name" value="Thioesterase/thiol ester dehydrase-isomerase"/>
    <property type="match status" value="1"/>
</dbReference>
<dbReference type="Pfam" id="PF01575">
    <property type="entry name" value="MaoC_dehydratas"/>
    <property type="match status" value="1"/>
</dbReference>
<dbReference type="EMBL" id="NBWZ01000001">
    <property type="protein sequence ID" value="RFA11082.1"/>
    <property type="molecule type" value="Genomic_DNA"/>
</dbReference>
<organism evidence="3 4">
    <name type="scientific">Subtercola boreus</name>
    <dbReference type="NCBI Taxonomy" id="120213"/>
    <lineage>
        <taxon>Bacteria</taxon>
        <taxon>Bacillati</taxon>
        <taxon>Actinomycetota</taxon>
        <taxon>Actinomycetes</taxon>
        <taxon>Micrococcales</taxon>
        <taxon>Microbacteriaceae</taxon>
        <taxon>Subtercola</taxon>
    </lineage>
</organism>
<dbReference type="OrthoDB" id="9801735at2"/>
<dbReference type="Gene3D" id="3.10.129.10">
    <property type="entry name" value="Hotdog Thioesterase"/>
    <property type="match status" value="1"/>
</dbReference>
<dbReference type="InterPro" id="IPR029069">
    <property type="entry name" value="HotDog_dom_sf"/>
</dbReference>
<sequence>MAEIIQFAEQWDPQLFHIDVEVAEAGYFGGIIGSGLHSLSIFQRLSVLNLYREWEVIAGRRIHDIQFTTPLRPGVTVQGSVTVEAVVATHPERALVTTRGELHTADGGSILTIVADSYVRRRQAAPAPLGR</sequence>
<protein>
    <recommendedName>
        <fullName evidence="2">MaoC-like domain-containing protein</fullName>
    </recommendedName>
</protein>
<gene>
    <name evidence="3" type="ORF">B7R54_04210</name>
</gene>
<dbReference type="Proteomes" id="UP000256486">
    <property type="component" value="Unassembled WGS sequence"/>
</dbReference>
<keyword evidence="4" id="KW-1185">Reference proteome</keyword>
<evidence type="ECO:0000313" key="4">
    <source>
        <dbReference type="Proteomes" id="UP000256486"/>
    </source>
</evidence>
<evidence type="ECO:0000313" key="3">
    <source>
        <dbReference type="EMBL" id="RFA11082.1"/>
    </source>
</evidence>
<accession>A0A3E0VMB1</accession>
<comment type="similarity">
    <text evidence="1">Belongs to the enoyl-CoA hydratase/isomerase family.</text>
</comment>
<name>A0A3E0VMB1_9MICO</name>
<feature type="domain" description="MaoC-like" evidence="2">
    <location>
        <begin position="2"/>
        <end position="98"/>
    </location>
</feature>
<comment type="caution">
    <text evidence="3">The sequence shown here is derived from an EMBL/GenBank/DDBJ whole genome shotgun (WGS) entry which is preliminary data.</text>
</comment>
<dbReference type="AlphaFoldDB" id="A0A3E0VMB1"/>
<proteinExistence type="inferred from homology"/>
<dbReference type="InterPro" id="IPR002539">
    <property type="entry name" value="MaoC-like_dom"/>
</dbReference>
<evidence type="ECO:0000259" key="2">
    <source>
        <dbReference type="Pfam" id="PF01575"/>
    </source>
</evidence>
<evidence type="ECO:0000256" key="1">
    <source>
        <dbReference type="ARBA" id="ARBA00005254"/>
    </source>
</evidence>